<dbReference type="PANTHER" id="PTHR11471:SF57">
    <property type="entry name" value="CD154"/>
    <property type="match status" value="1"/>
</dbReference>
<gene>
    <name evidence="9" type="primary">LOC113113970</name>
</gene>
<name>A0A6P6QSA2_CARAU</name>
<evidence type="ECO:0000256" key="2">
    <source>
        <dbReference type="ARBA" id="ARBA00008670"/>
    </source>
</evidence>
<dbReference type="GO" id="GO:0005615">
    <property type="term" value="C:extracellular space"/>
    <property type="evidence" value="ECO:0007669"/>
    <property type="project" value="UniProtKB-KW"/>
</dbReference>
<dbReference type="Proteomes" id="UP000515129">
    <property type="component" value="Chromosome 14"/>
</dbReference>
<keyword evidence="6" id="KW-0812">Transmembrane</keyword>
<evidence type="ECO:0000256" key="5">
    <source>
        <dbReference type="SAM" id="MobiDB-lite"/>
    </source>
</evidence>
<protein>
    <submittedName>
        <fullName evidence="9">CD40 ligand-like isoform X1</fullName>
    </submittedName>
</protein>
<feature type="transmembrane region" description="Helical" evidence="6">
    <location>
        <begin position="36"/>
        <end position="56"/>
    </location>
</feature>
<reference evidence="9" key="1">
    <citation type="submission" date="2025-08" db="UniProtKB">
        <authorList>
            <consortium name="RefSeq"/>
        </authorList>
    </citation>
    <scope>IDENTIFICATION</scope>
    <source>
        <strain evidence="9">Wakin</strain>
        <tissue evidence="9">Muscle</tissue>
    </source>
</reference>
<dbReference type="PROSITE" id="PS00251">
    <property type="entry name" value="THD_1"/>
    <property type="match status" value="1"/>
</dbReference>
<dbReference type="Gene3D" id="2.60.120.40">
    <property type="match status" value="1"/>
</dbReference>
<dbReference type="GO" id="GO:0006955">
    <property type="term" value="P:immune response"/>
    <property type="evidence" value="ECO:0007669"/>
    <property type="project" value="InterPro"/>
</dbReference>
<dbReference type="GeneID" id="113113970"/>
<dbReference type="OrthoDB" id="8667946at2759"/>
<dbReference type="InterPro" id="IPR021184">
    <property type="entry name" value="TNF_CS"/>
</dbReference>
<evidence type="ECO:0000259" key="7">
    <source>
        <dbReference type="PROSITE" id="PS50049"/>
    </source>
</evidence>
<accession>A0A6P6QSA2</accession>
<keyword evidence="4 6" id="KW-0472">Membrane</keyword>
<evidence type="ECO:0000256" key="4">
    <source>
        <dbReference type="ARBA" id="ARBA00023136"/>
    </source>
</evidence>
<proteinExistence type="inferred from homology"/>
<evidence type="ECO:0000313" key="9">
    <source>
        <dbReference type="RefSeq" id="XP_026136379.1"/>
    </source>
</evidence>
<dbReference type="GO" id="GO:0016020">
    <property type="term" value="C:membrane"/>
    <property type="evidence" value="ECO:0007669"/>
    <property type="project" value="UniProtKB-SubCell"/>
</dbReference>
<dbReference type="Pfam" id="PF00229">
    <property type="entry name" value="TNF"/>
    <property type="match status" value="1"/>
</dbReference>
<dbReference type="GO" id="GO:0005125">
    <property type="term" value="F:cytokine activity"/>
    <property type="evidence" value="ECO:0007669"/>
    <property type="project" value="UniProtKB-KW"/>
</dbReference>
<evidence type="ECO:0000256" key="6">
    <source>
        <dbReference type="SAM" id="Phobius"/>
    </source>
</evidence>
<keyword evidence="3" id="KW-0202">Cytokine</keyword>
<dbReference type="InterPro" id="IPR006052">
    <property type="entry name" value="TNF_dom"/>
</dbReference>
<keyword evidence="6" id="KW-1133">Transmembrane helix</keyword>
<organism evidence="8 9">
    <name type="scientific">Carassius auratus</name>
    <name type="common">Goldfish</name>
    <dbReference type="NCBI Taxonomy" id="7957"/>
    <lineage>
        <taxon>Eukaryota</taxon>
        <taxon>Metazoa</taxon>
        <taxon>Chordata</taxon>
        <taxon>Craniata</taxon>
        <taxon>Vertebrata</taxon>
        <taxon>Euteleostomi</taxon>
        <taxon>Actinopterygii</taxon>
        <taxon>Neopterygii</taxon>
        <taxon>Teleostei</taxon>
        <taxon>Ostariophysi</taxon>
        <taxon>Cypriniformes</taxon>
        <taxon>Cyprinidae</taxon>
        <taxon>Cyprininae</taxon>
        <taxon>Carassius</taxon>
    </lineage>
</organism>
<feature type="domain" description="THD" evidence="7">
    <location>
        <begin position="126"/>
        <end position="265"/>
    </location>
</feature>
<dbReference type="PROSITE" id="PS50049">
    <property type="entry name" value="THD_2"/>
    <property type="match status" value="1"/>
</dbReference>
<dbReference type="RefSeq" id="XP_026136379.1">
    <property type="nucleotide sequence ID" value="XM_026280594.1"/>
</dbReference>
<dbReference type="InterPro" id="IPR008983">
    <property type="entry name" value="Tumour_necrosis_fac-like_dom"/>
</dbReference>
<evidence type="ECO:0000256" key="3">
    <source>
        <dbReference type="ARBA" id="ARBA00022514"/>
    </source>
</evidence>
<keyword evidence="8" id="KW-1185">Reference proteome</keyword>
<comment type="subcellular location">
    <subcellularLocation>
        <location evidence="1">Membrane</location>
    </subcellularLocation>
</comment>
<dbReference type="GO" id="GO:0005164">
    <property type="term" value="F:tumor necrosis factor receptor binding"/>
    <property type="evidence" value="ECO:0007669"/>
    <property type="project" value="InterPro"/>
</dbReference>
<comment type="similarity">
    <text evidence="2">Belongs to the tumor necrosis factor family.</text>
</comment>
<dbReference type="AlphaFoldDB" id="A0A6P6QSA2"/>
<feature type="region of interest" description="Disordered" evidence="5">
    <location>
        <begin position="1"/>
        <end position="24"/>
    </location>
</feature>
<evidence type="ECO:0000313" key="8">
    <source>
        <dbReference type="Proteomes" id="UP000515129"/>
    </source>
</evidence>
<dbReference type="SUPFAM" id="SSF49842">
    <property type="entry name" value="TNF-like"/>
    <property type="match status" value="1"/>
</dbReference>
<dbReference type="KEGG" id="caua:113113970"/>
<dbReference type="PANTHER" id="PTHR11471">
    <property type="entry name" value="TUMOR NECROSIS FACTOR FAMILY MEMBER"/>
    <property type="match status" value="1"/>
</dbReference>
<dbReference type="SMART" id="SM00207">
    <property type="entry name" value="TNF"/>
    <property type="match status" value="1"/>
</dbReference>
<evidence type="ECO:0000256" key="1">
    <source>
        <dbReference type="ARBA" id="ARBA00004370"/>
    </source>
</evidence>
<sequence>MINTFHTSYNPPPPPVPPRAGYSRPRPAGNTSLVKFLSVMLLLLMILTFGGFLYLFQKLNVQFQDSYHEEDFVLKRLQDCADSGMGEESMTECGKLMEKYKTVIEKVSQANEKLSKLTGGPHFIGPAAHMVALTVPKDKASDFLKTSSLIWDKDHSLLQDVKISKERDKLTIQYPGIYFIYSQVTFSRNTPSSSLKQSIRSTGPKKDQFKELLKSFCSLNPSTSNMCTASVTGVFHLEKDQQIYVTVTNTTLVNRDSCSFGLFKLRY</sequence>